<gene>
    <name evidence="3" type="ORF">RHODO2019_00020</name>
</gene>
<dbReference type="Proteomes" id="UP001164965">
    <property type="component" value="Chromosome"/>
</dbReference>
<feature type="transmembrane region" description="Helical" evidence="1">
    <location>
        <begin position="296"/>
        <end position="317"/>
    </location>
</feature>
<reference evidence="3" key="1">
    <citation type="submission" date="2022-10" db="EMBL/GenBank/DDBJ databases">
        <title>Rhodococcus sp.75.</title>
        <authorList>
            <person name="Sun M."/>
        </authorList>
    </citation>
    <scope>NUCLEOTIDE SEQUENCE</scope>
    <source>
        <strain evidence="3">75</strain>
    </source>
</reference>
<evidence type="ECO:0000256" key="1">
    <source>
        <dbReference type="SAM" id="Phobius"/>
    </source>
</evidence>
<protein>
    <submittedName>
        <fullName evidence="3">Acyltransferase</fullName>
    </submittedName>
</protein>
<feature type="transmembrane region" description="Helical" evidence="1">
    <location>
        <begin position="181"/>
        <end position="209"/>
    </location>
</feature>
<name>A0ABY6P005_9NOCA</name>
<dbReference type="RefSeq" id="WP_265383052.1">
    <property type="nucleotide sequence ID" value="NZ_CP110615.1"/>
</dbReference>
<keyword evidence="1" id="KW-0812">Transmembrane</keyword>
<organism evidence="3 4">
    <name type="scientific">Rhodococcus antarcticus</name>
    <dbReference type="NCBI Taxonomy" id="2987751"/>
    <lineage>
        <taxon>Bacteria</taxon>
        <taxon>Bacillati</taxon>
        <taxon>Actinomycetota</taxon>
        <taxon>Actinomycetes</taxon>
        <taxon>Mycobacteriales</taxon>
        <taxon>Nocardiaceae</taxon>
        <taxon>Rhodococcus</taxon>
    </lineage>
</organism>
<dbReference type="InterPro" id="IPR050879">
    <property type="entry name" value="Acyltransferase_3"/>
</dbReference>
<feature type="transmembrane region" description="Helical" evidence="1">
    <location>
        <begin position="258"/>
        <end position="276"/>
    </location>
</feature>
<evidence type="ECO:0000259" key="2">
    <source>
        <dbReference type="Pfam" id="PF01757"/>
    </source>
</evidence>
<feature type="transmembrane region" description="Helical" evidence="1">
    <location>
        <begin position="89"/>
        <end position="111"/>
    </location>
</feature>
<feature type="transmembrane region" description="Helical" evidence="1">
    <location>
        <begin position="329"/>
        <end position="346"/>
    </location>
</feature>
<dbReference type="InterPro" id="IPR002656">
    <property type="entry name" value="Acyl_transf_3_dom"/>
</dbReference>
<proteinExistence type="predicted"/>
<sequence length="387" mass="41954">MNRSLEALRGLAAIFVVAGHSRDLVYSSAHLELGSPFNKLLLLPTSFAMESVGLFFVLSGYLVGGQVLRELRADRFSARVYFIKRFSRLWFVMLTGLALTVAADAMSRAMFTGAAFTAPNELGGTMTDAVCNLALLQDGRCAAFGSDRSLWSLGYEFWFYVVFAAVAAFLYCLGRRAIRGAALAGAVAVGALWVYGPHLLWLIPAWLLGVGIAELQRAWPGLGLWSPRWRATVTIGFLVLCACGMLASNVLQPPRWEMFLLVGLAASPLVLVLSVWDPTPPAWFRSALDLAAWLGVWSFTLYVFHLPIVVLIGVSALNAGVPAGVASSYALLFVATAACYPFYWLVEAHTARIRGWLLDSTVPRSGRAAQRSAIDTTEATHGTVVPD</sequence>
<evidence type="ECO:0000313" key="3">
    <source>
        <dbReference type="EMBL" id="UZJ24946.1"/>
    </source>
</evidence>
<feature type="transmembrane region" description="Helical" evidence="1">
    <location>
        <begin position="45"/>
        <end position="68"/>
    </location>
</feature>
<keyword evidence="3" id="KW-0012">Acyltransferase</keyword>
<accession>A0ABY6P005</accession>
<dbReference type="PANTHER" id="PTHR23028">
    <property type="entry name" value="ACETYLTRANSFERASE"/>
    <property type="match status" value="1"/>
</dbReference>
<dbReference type="EMBL" id="CP110615">
    <property type="protein sequence ID" value="UZJ24946.1"/>
    <property type="molecule type" value="Genomic_DNA"/>
</dbReference>
<keyword evidence="4" id="KW-1185">Reference proteome</keyword>
<keyword evidence="1" id="KW-1133">Transmembrane helix</keyword>
<keyword evidence="3" id="KW-0808">Transferase</keyword>
<dbReference type="Pfam" id="PF01757">
    <property type="entry name" value="Acyl_transf_3"/>
    <property type="match status" value="1"/>
</dbReference>
<dbReference type="GO" id="GO:0016746">
    <property type="term" value="F:acyltransferase activity"/>
    <property type="evidence" value="ECO:0007669"/>
    <property type="project" value="UniProtKB-KW"/>
</dbReference>
<feature type="domain" description="Acyltransferase 3" evidence="2">
    <location>
        <begin position="3"/>
        <end position="344"/>
    </location>
</feature>
<keyword evidence="1" id="KW-0472">Membrane</keyword>
<feature type="transmembrane region" description="Helical" evidence="1">
    <location>
        <begin position="229"/>
        <end position="251"/>
    </location>
</feature>
<feature type="transmembrane region" description="Helical" evidence="1">
    <location>
        <begin position="157"/>
        <end position="174"/>
    </location>
</feature>
<evidence type="ECO:0000313" key="4">
    <source>
        <dbReference type="Proteomes" id="UP001164965"/>
    </source>
</evidence>